<dbReference type="OrthoDB" id="9794717at2"/>
<evidence type="ECO:0000256" key="2">
    <source>
        <dbReference type="ARBA" id="ARBA00022801"/>
    </source>
</evidence>
<evidence type="ECO:0000313" key="6">
    <source>
        <dbReference type="Proteomes" id="UP000324194"/>
    </source>
</evidence>
<feature type="chain" id="PRO_5022754691" evidence="3">
    <location>
        <begin position="25"/>
        <end position="366"/>
    </location>
</feature>
<name>A0A5E4PEF8_9COXI</name>
<feature type="domain" description="Choloylglycine hydrolase/NAAA C-terminal" evidence="4">
    <location>
        <begin position="25"/>
        <end position="337"/>
    </location>
</feature>
<proteinExistence type="inferred from homology"/>
<evidence type="ECO:0000259" key="4">
    <source>
        <dbReference type="Pfam" id="PF02275"/>
    </source>
</evidence>
<dbReference type="SUPFAM" id="SSF56235">
    <property type="entry name" value="N-terminal nucleophile aminohydrolases (Ntn hydrolases)"/>
    <property type="match status" value="1"/>
</dbReference>
<gene>
    <name evidence="5" type="primary">cbh</name>
    <name evidence="5" type="ORF">AQUSIP_02360</name>
</gene>
<dbReference type="InterPro" id="IPR052193">
    <property type="entry name" value="Peptidase_C59"/>
</dbReference>
<organism evidence="5 6">
    <name type="scientific">Aquicella siphonis</name>
    <dbReference type="NCBI Taxonomy" id="254247"/>
    <lineage>
        <taxon>Bacteria</taxon>
        <taxon>Pseudomonadati</taxon>
        <taxon>Pseudomonadota</taxon>
        <taxon>Gammaproteobacteria</taxon>
        <taxon>Legionellales</taxon>
        <taxon>Coxiellaceae</taxon>
        <taxon>Aquicella</taxon>
    </lineage>
</organism>
<dbReference type="AlphaFoldDB" id="A0A5E4PEF8"/>
<protein>
    <submittedName>
        <fullName evidence="5">Choloylglycine hydrolase</fullName>
    </submittedName>
</protein>
<keyword evidence="3" id="KW-0732">Signal</keyword>
<comment type="similarity">
    <text evidence="1">Belongs to the peptidase C59 family.</text>
</comment>
<keyword evidence="6" id="KW-1185">Reference proteome</keyword>
<evidence type="ECO:0000256" key="1">
    <source>
        <dbReference type="ARBA" id="ARBA00006625"/>
    </source>
</evidence>
<dbReference type="KEGG" id="asip:AQUSIP_02360"/>
<keyword evidence="2 5" id="KW-0378">Hydrolase</keyword>
<dbReference type="InterPro" id="IPR029132">
    <property type="entry name" value="CBAH/NAAA_C"/>
</dbReference>
<dbReference type="Gene3D" id="3.60.60.10">
    <property type="entry name" value="Penicillin V Acylase, Chain A"/>
    <property type="match status" value="1"/>
</dbReference>
<evidence type="ECO:0000256" key="3">
    <source>
        <dbReference type="SAM" id="SignalP"/>
    </source>
</evidence>
<evidence type="ECO:0000313" key="5">
    <source>
        <dbReference type="EMBL" id="VVC74962.1"/>
    </source>
</evidence>
<dbReference type="GO" id="GO:0016787">
    <property type="term" value="F:hydrolase activity"/>
    <property type="evidence" value="ECO:0007669"/>
    <property type="project" value="UniProtKB-KW"/>
</dbReference>
<dbReference type="RefSeq" id="WP_148337840.1">
    <property type="nucleotide sequence ID" value="NZ_LR699119.1"/>
</dbReference>
<accession>A0A5E4PEF8</accession>
<dbReference type="PANTHER" id="PTHR35527">
    <property type="entry name" value="CHOLOYLGLYCINE HYDROLASE"/>
    <property type="match status" value="1"/>
</dbReference>
<reference evidence="5 6" key="1">
    <citation type="submission" date="2019-08" db="EMBL/GenBank/DDBJ databases">
        <authorList>
            <person name="Guy L."/>
        </authorList>
    </citation>
    <scope>NUCLEOTIDE SEQUENCE [LARGE SCALE GENOMIC DNA]</scope>
    <source>
        <strain evidence="5 6">SGT-108</strain>
    </source>
</reference>
<sequence>MNKLSVFLMSCAVSLLAVSSPADACTDFRVMAKDGTLIVGRSMEFAVDMNANLRSSNRMRQFADTAPDGKPAMSWKAKYGYLYIDGMNQDITVDGINENGLSFEYLYLPGETQYQAVPQGKESQSIPYYHFGDWVLGNFKTVDEVRQALANIFVYEQTLPSLGSAIFPLHAVIQDATGKGIVVEFVRGQMMIYDFMGVLTNSPTYDWQITNLRNYLNLSPYSPKPVTAGGFTFSSTGMGSGSVGLPGDASPPSRFTKISFMLNSVYPVQTAADALNLAQHLINNVDLPAGLVRSIDQGKESSDITQWVVFKDLSHKILYYRTYNDMTVKGVSMSKIDFSEKAPLLKMPLAQPAYIMDMTDKFMTAK</sequence>
<feature type="signal peptide" evidence="3">
    <location>
        <begin position="1"/>
        <end position="24"/>
    </location>
</feature>
<dbReference type="EMBL" id="LR699119">
    <property type="protein sequence ID" value="VVC74962.1"/>
    <property type="molecule type" value="Genomic_DNA"/>
</dbReference>
<dbReference type="Proteomes" id="UP000324194">
    <property type="component" value="Chromosome 1"/>
</dbReference>
<dbReference type="Pfam" id="PF02275">
    <property type="entry name" value="CBAH"/>
    <property type="match status" value="1"/>
</dbReference>
<dbReference type="InterPro" id="IPR029055">
    <property type="entry name" value="Ntn_hydrolases_N"/>
</dbReference>
<dbReference type="PANTHER" id="PTHR35527:SF2">
    <property type="entry name" value="HYDROLASE"/>
    <property type="match status" value="1"/>
</dbReference>